<feature type="domain" description="Plasmid pRiA4b Orf3-like" evidence="2">
    <location>
        <begin position="28"/>
        <end position="194"/>
    </location>
</feature>
<dbReference type="Pfam" id="PF07929">
    <property type="entry name" value="PRiA4_ORF3"/>
    <property type="match status" value="1"/>
</dbReference>
<dbReference type="STRING" id="1121416.SAMN02745220_00879"/>
<feature type="compositionally biased region" description="Basic and acidic residues" evidence="1">
    <location>
        <begin position="13"/>
        <end position="23"/>
    </location>
</feature>
<dbReference type="EMBL" id="FRFE01000003">
    <property type="protein sequence ID" value="SHO44795.1"/>
    <property type="molecule type" value="Genomic_DNA"/>
</dbReference>
<dbReference type="Gene3D" id="3.10.290.30">
    <property type="entry name" value="MM3350-like"/>
    <property type="match status" value="1"/>
</dbReference>
<gene>
    <name evidence="3" type="ORF">SAMN02745220_00879</name>
</gene>
<dbReference type="AlphaFoldDB" id="A0A1M7XZZ1"/>
<protein>
    <submittedName>
        <fullName evidence="3">PRiA4b ORF-3-like protein</fullName>
    </submittedName>
</protein>
<reference evidence="3 4" key="1">
    <citation type="submission" date="2016-12" db="EMBL/GenBank/DDBJ databases">
        <authorList>
            <person name="Song W.-J."/>
            <person name="Kurnit D.M."/>
        </authorList>
    </citation>
    <scope>NUCLEOTIDE SEQUENCE [LARGE SCALE GENOMIC DNA]</scope>
    <source>
        <strain evidence="3 4">DSM 18488</strain>
    </source>
</reference>
<evidence type="ECO:0000256" key="1">
    <source>
        <dbReference type="SAM" id="MobiDB-lite"/>
    </source>
</evidence>
<feature type="region of interest" description="Disordered" evidence="1">
    <location>
        <begin position="1"/>
        <end position="23"/>
    </location>
</feature>
<organism evidence="3 4">
    <name type="scientific">Desulfopila aestuarii DSM 18488</name>
    <dbReference type="NCBI Taxonomy" id="1121416"/>
    <lineage>
        <taxon>Bacteria</taxon>
        <taxon>Pseudomonadati</taxon>
        <taxon>Thermodesulfobacteriota</taxon>
        <taxon>Desulfobulbia</taxon>
        <taxon>Desulfobulbales</taxon>
        <taxon>Desulfocapsaceae</taxon>
        <taxon>Desulfopila</taxon>
    </lineage>
</organism>
<proteinExistence type="predicted"/>
<dbReference type="Proteomes" id="UP000184603">
    <property type="component" value="Unassembled WGS sequence"/>
</dbReference>
<name>A0A1M7XZZ1_9BACT</name>
<sequence>MTVIKHDFQRKRQSTDPAEKEKKKIPGFQLRIELSYSSPPIWRTVNLPGTLSLATFHTIIQHCFGWQDEATYRFLVGKIFYSPEQTGVTGSSRSSSATKLHELEKQMGFIFSYLYDGGCGWECEITLEHLFPDTAEIPHPIIVDGERACPPPVIEDIHEYQELLGTLAGTEINRDRVLTKSGISPSFDPASFDAAAINNSIREMS</sequence>
<dbReference type="InterPro" id="IPR012912">
    <property type="entry name" value="Plasmid_pRiA4b_Orf3-like"/>
</dbReference>
<dbReference type="PANTHER" id="PTHR41878">
    <property type="entry name" value="LEXA REPRESSOR-RELATED"/>
    <property type="match status" value="1"/>
</dbReference>
<evidence type="ECO:0000313" key="4">
    <source>
        <dbReference type="Proteomes" id="UP000184603"/>
    </source>
</evidence>
<accession>A0A1M7XZZ1</accession>
<evidence type="ECO:0000259" key="2">
    <source>
        <dbReference type="Pfam" id="PF07929"/>
    </source>
</evidence>
<dbReference type="PANTHER" id="PTHR41878:SF1">
    <property type="entry name" value="TNPR PROTEIN"/>
    <property type="match status" value="1"/>
</dbReference>
<dbReference type="SUPFAM" id="SSF159941">
    <property type="entry name" value="MM3350-like"/>
    <property type="match status" value="1"/>
</dbReference>
<dbReference type="RefSeq" id="WP_073612229.1">
    <property type="nucleotide sequence ID" value="NZ_FRFE01000003.1"/>
</dbReference>
<dbReference type="InterPro" id="IPR024047">
    <property type="entry name" value="MM3350-like_sf"/>
</dbReference>
<dbReference type="OrthoDB" id="9816539at2"/>
<keyword evidence="4" id="KW-1185">Reference proteome</keyword>
<evidence type="ECO:0000313" key="3">
    <source>
        <dbReference type="EMBL" id="SHO44795.1"/>
    </source>
</evidence>